<accession>A0ABX8WGD0</accession>
<dbReference type="RefSeq" id="WP_220306400.1">
    <property type="nucleotide sequence ID" value="NZ_CP080590.1"/>
</dbReference>
<reference evidence="1 2" key="1">
    <citation type="submission" date="2021-08" db="EMBL/GenBank/DDBJ databases">
        <title>Devosia salina sp. nov., isolated from the South China Sea sediment.</title>
        <authorList>
            <person name="Zhou Z."/>
        </authorList>
    </citation>
    <scope>NUCLEOTIDE SEQUENCE [LARGE SCALE GENOMIC DNA]</scope>
    <source>
        <strain evidence="1 2">SCS-3</strain>
    </source>
</reference>
<name>A0ABX8WGD0_9HYPH</name>
<keyword evidence="2" id="KW-1185">Reference proteome</keyword>
<sequence>MDEFDPERNRDGDSVPWDDVRHDYEAGRLTCNGIAHRYRLRRGQLDARARASKWLRPGSPQAMDRQLLIARLMGLLERQMDLVETELSMGSRVESKVLSDLVRDLDKLIALERAEARPDGTLNDAGEAADLRRKLEARINAITKGLA</sequence>
<proteinExistence type="predicted"/>
<evidence type="ECO:0000313" key="1">
    <source>
        <dbReference type="EMBL" id="QYO77935.1"/>
    </source>
</evidence>
<dbReference type="Proteomes" id="UP000825799">
    <property type="component" value="Chromosome"/>
</dbReference>
<organism evidence="1 2">
    <name type="scientific">Devosia salina</name>
    <dbReference type="NCBI Taxonomy" id="2860336"/>
    <lineage>
        <taxon>Bacteria</taxon>
        <taxon>Pseudomonadati</taxon>
        <taxon>Pseudomonadota</taxon>
        <taxon>Alphaproteobacteria</taxon>
        <taxon>Hyphomicrobiales</taxon>
        <taxon>Devosiaceae</taxon>
        <taxon>Devosia</taxon>
    </lineage>
</organism>
<dbReference type="EMBL" id="CP080590">
    <property type="protein sequence ID" value="QYO77935.1"/>
    <property type="molecule type" value="Genomic_DNA"/>
</dbReference>
<evidence type="ECO:0000313" key="2">
    <source>
        <dbReference type="Proteomes" id="UP000825799"/>
    </source>
</evidence>
<protein>
    <recommendedName>
        <fullName evidence="3">Terminase small subunit</fullName>
    </recommendedName>
</protein>
<evidence type="ECO:0008006" key="3">
    <source>
        <dbReference type="Google" id="ProtNLM"/>
    </source>
</evidence>
<gene>
    <name evidence="1" type="ORF">K1X15_05040</name>
</gene>